<gene>
    <name evidence="1" type="ORF">BSAE_1818</name>
</gene>
<name>A0A087CP28_9BIFI</name>
<proteinExistence type="predicted"/>
<evidence type="ECO:0000313" key="1">
    <source>
        <dbReference type="EMBL" id="KFI85028.1"/>
    </source>
</evidence>
<protein>
    <submittedName>
        <fullName evidence="1">Uncharacterized protein</fullName>
    </submittedName>
</protein>
<evidence type="ECO:0000313" key="2">
    <source>
        <dbReference type="Proteomes" id="UP000029040"/>
    </source>
</evidence>
<dbReference type="AlphaFoldDB" id="A0A087CP28"/>
<sequence length="59" mass="6201">MDARHSRTVFVCVTMGSAVHIALSSQLSGITEFSDTIDAKCFDTRGGGDVLLDSGVLVL</sequence>
<reference evidence="1 2" key="1">
    <citation type="submission" date="2014-03" db="EMBL/GenBank/DDBJ databases">
        <title>Genomics of Bifidobacteria.</title>
        <authorList>
            <person name="Ventura M."/>
            <person name="Milani C."/>
            <person name="Lugli G.A."/>
        </authorList>
    </citation>
    <scope>NUCLEOTIDE SEQUENCE [LARGE SCALE GENOMIC DNA]</scope>
    <source>
        <strain evidence="1 2">LMG 14934</strain>
    </source>
</reference>
<accession>A0A087CP28</accession>
<comment type="caution">
    <text evidence="1">The sequence shown here is derived from an EMBL/GenBank/DDBJ whole genome shotgun (WGS) entry which is preliminary data.</text>
</comment>
<dbReference type="EMBL" id="JGZM01000014">
    <property type="protein sequence ID" value="KFI85028.1"/>
    <property type="molecule type" value="Genomic_DNA"/>
</dbReference>
<organism evidence="1 2">
    <name type="scientific">Bifidobacterium pullorum subsp. saeculare DSM 6531 = LMG 14934</name>
    <dbReference type="NCBI Taxonomy" id="1437611"/>
    <lineage>
        <taxon>Bacteria</taxon>
        <taxon>Bacillati</taxon>
        <taxon>Actinomycetota</taxon>
        <taxon>Actinomycetes</taxon>
        <taxon>Bifidobacteriales</taxon>
        <taxon>Bifidobacteriaceae</taxon>
        <taxon>Bifidobacterium</taxon>
    </lineage>
</organism>
<dbReference type="Proteomes" id="UP000029040">
    <property type="component" value="Unassembled WGS sequence"/>
</dbReference>